<protein>
    <recommendedName>
        <fullName evidence="6">TVP38/TMEM64 family membrane protein</fullName>
    </recommendedName>
</protein>
<evidence type="ECO:0000256" key="1">
    <source>
        <dbReference type="ARBA" id="ARBA00004651"/>
    </source>
</evidence>
<gene>
    <name evidence="8" type="ORF">EFBL_0086</name>
</gene>
<comment type="caution">
    <text evidence="8">The sequence shown here is derived from an EMBL/GenBank/DDBJ whole genome shotgun (WGS) entry which is preliminary data.</text>
</comment>
<keyword evidence="2 6" id="KW-1003">Cell membrane</keyword>
<feature type="domain" description="VTT" evidence="7">
    <location>
        <begin position="53"/>
        <end position="171"/>
    </location>
</feature>
<evidence type="ECO:0000256" key="3">
    <source>
        <dbReference type="ARBA" id="ARBA00022692"/>
    </source>
</evidence>
<dbReference type="GO" id="GO:0005886">
    <property type="term" value="C:plasma membrane"/>
    <property type="evidence" value="ECO:0007669"/>
    <property type="project" value="UniProtKB-SubCell"/>
</dbReference>
<keyword evidence="9" id="KW-1185">Reference proteome</keyword>
<feature type="transmembrane region" description="Helical" evidence="6">
    <location>
        <begin position="68"/>
        <end position="89"/>
    </location>
</feature>
<dbReference type="InterPro" id="IPR015414">
    <property type="entry name" value="TMEM64"/>
</dbReference>
<evidence type="ECO:0000259" key="7">
    <source>
        <dbReference type="Pfam" id="PF09335"/>
    </source>
</evidence>
<dbReference type="PANTHER" id="PTHR12677:SF59">
    <property type="entry name" value="GOLGI APPARATUS MEMBRANE PROTEIN TVP38-RELATED"/>
    <property type="match status" value="1"/>
</dbReference>
<sequence length="213" mass="23430">MVKKLFTIFTFIAIIAVGYWQKDLFLGLIRAGGSLSIAVSIVFVAITAFFPVVPFVIVAGVVGGVFGAMMGTAITLAGAIFGAMVMFLMSRFGFRDWAQVQLAKYPKVKEYESIFEKNAFASILFVRLVPVVPSQAVNILSGVSLVSWFTFLLATTLGKLPANLVFNLAGSTLSENKMMSFLIFGTYFLVITVAAFLYMRKRQLQQELQQEES</sequence>
<comment type="subcellular location">
    <subcellularLocation>
        <location evidence="1 6">Cell membrane</location>
        <topology evidence="1 6">Multi-pass membrane protein</topology>
    </subcellularLocation>
</comment>
<comment type="similarity">
    <text evidence="6">Belongs to the TVP38/TMEM64 family.</text>
</comment>
<dbReference type="InterPro" id="IPR032816">
    <property type="entry name" value="VTT_dom"/>
</dbReference>
<keyword evidence="3 6" id="KW-0812">Transmembrane</keyword>
<reference evidence="9" key="1">
    <citation type="submission" date="2017-07" db="EMBL/GenBank/DDBJ databases">
        <title>Draft genome sequence of Effusibacillus lacus strain skLN1.</title>
        <authorList>
            <person name="Watanabe M."/>
            <person name="Kojima H."/>
            <person name="Fukui M."/>
        </authorList>
    </citation>
    <scope>NUCLEOTIDE SEQUENCE [LARGE SCALE GENOMIC DNA]</scope>
    <source>
        <strain evidence="9">skLN1</strain>
    </source>
</reference>
<keyword evidence="4 6" id="KW-1133">Transmembrane helix</keyword>
<proteinExistence type="inferred from homology"/>
<feature type="transmembrane region" description="Helical" evidence="6">
    <location>
        <begin position="6"/>
        <end position="25"/>
    </location>
</feature>
<feature type="transmembrane region" description="Helical" evidence="6">
    <location>
        <begin position="37"/>
        <end position="62"/>
    </location>
</feature>
<feature type="transmembrane region" description="Helical" evidence="6">
    <location>
        <begin position="137"/>
        <end position="158"/>
    </location>
</feature>
<evidence type="ECO:0000313" key="9">
    <source>
        <dbReference type="Proteomes" id="UP000217785"/>
    </source>
</evidence>
<accession>A0A292YF62</accession>
<dbReference type="PANTHER" id="PTHR12677">
    <property type="entry name" value="GOLGI APPARATUS MEMBRANE PROTEIN TVP38-RELATED"/>
    <property type="match status" value="1"/>
</dbReference>
<name>A0A292YF62_9BACL</name>
<evidence type="ECO:0000256" key="6">
    <source>
        <dbReference type="RuleBase" id="RU366058"/>
    </source>
</evidence>
<dbReference type="AlphaFoldDB" id="A0A292YF62"/>
<evidence type="ECO:0000256" key="5">
    <source>
        <dbReference type="ARBA" id="ARBA00023136"/>
    </source>
</evidence>
<feature type="transmembrane region" description="Helical" evidence="6">
    <location>
        <begin position="178"/>
        <end position="199"/>
    </location>
</feature>
<keyword evidence="5 6" id="KW-0472">Membrane</keyword>
<evidence type="ECO:0000256" key="2">
    <source>
        <dbReference type="ARBA" id="ARBA00022475"/>
    </source>
</evidence>
<dbReference type="Pfam" id="PF09335">
    <property type="entry name" value="VTT_dom"/>
    <property type="match status" value="1"/>
</dbReference>
<dbReference type="Proteomes" id="UP000217785">
    <property type="component" value="Unassembled WGS sequence"/>
</dbReference>
<dbReference type="EMBL" id="BDUF01000003">
    <property type="protein sequence ID" value="GAX88477.1"/>
    <property type="molecule type" value="Genomic_DNA"/>
</dbReference>
<evidence type="ECO:0000313" key="8">
    <source>
        <dbReference type="EMBL" id="GAX88477.1"/>
    </source>
</evidence>
<evidence type="ECO:0000256" key="4">
    <source>
        <dbReference type="ARBA" id="ARBA00022989"/>
    </source>
</evidence>
<organism evidence="8 9">
    <name type="scientific">Effusibacillus lacus</name>
    <dbReference type="NCBI Taxonomy" id="1348429"/>
    <lineage>
        <taxon>Bacteria</taxon>
        <taxon>Bacillati</taxon>
        <taxon>Bacillota</taxon>
        <taxon>Bacilli</taxon>
        <taxon>Bacillales</taxon>
        <taxon>Alicyclobacillaceae</taxon>
        <taxon>Effusibacillus</taxon>
    </lineage>
</organism>